<dbReference type="SUPFAM" id="SSF53474">
    <property type="entry name" value="alpha/beta-Hydrolases"/>
    <property type="match status" value="1"/>
</dbReference>
<reference evidence="2 3" key="1">
    <citation type="submission" date="2019-11" db="EMBL/GenBank/DDBJ databases">
        <title>Novel species isolated from a subtropical stream in China.</title>
        <authorList>
            <person name="Lu H."/>
        </authorList>
    </citation>
    <scope>NUCLEOTIDE SEQUENCE [LARGE SCALE GENOMIC DNA]</scope>
    <source>
        <strain evidence="2 3">FT80W</strain>
    </source>
</reference>
<evidence type="ECO:0000313" key="2">
    <source>
        <dbReference type="EMBL" id="MRW89889.1"/>
    </source>
</evidence>
<dbReference type="PANTHER" id="PTHR42972">
    <property type="entry name" value="TOL-PAL SYSTEM PROTEIN TOLB"/>
    <property type="match status" value="1"/>
</dbReference>
<dbReference type="AlphaFoldDB" id="A0A6I2L0T0"/>
<evidence type="ECO:0000256" key="1">
    <source>
        <dbReference type="SAM" id="SignalP"/>
    </source>
</evidence>
<accession>A0A6I2L0T0</accession>
<keyword evidence="1" id="KW-0732">Signal</keyword>
<dbReference type="EMBL" id="WKJK01000003">
    <property type="protein sequence ID" value="MRW89889.1"/>
    <property type="molecule type" value="Genomic_DNA"/>
</dbReference>
<sequence>MGRRTILRLQLAYLLALLPSAAWADSAPLPALGANLNLVSVSGISSGGFMAAQLATAYSSVFMGVGVIAAGPYFCAGTYPELNYLGNATTTCMTPAIAAVAADAGISWANARRFAQAGFIDPVSNLARQKVYVFSGSNDTTVKTMVVDAVPKYYALAHVPAANIVYDKTTKAGHSIVTAKPSDVACPVTAPPYINDCDFTQSQVLLKHIYGPAVQKPSPSATQGITRFNQGEFFSSERASMDADAYVYIPAVCQRSACGVHVAFHGCEQGASVIGDRFYNGTGYNEFADTNKLIILYPQAHPSSGIPANPKGCWDFWGYSSDDQNNPNFYTRNAPQMKAIAAMIQRLGQPRSVLASATSQ</sequence>
<organism evidence="2 3">
    <name type="scientific">Duganella guangzhouensis</name>
    <dbReference type="NCBI Taxonomy" id="2666084"/>
    <lineage>
        <taxon>Bacteria</taxon>
        <taxon>Pseudomonadati</taxon>
        <taxon>Pseudomonadota</taxon>
        <taxon>Betaproteobacteria</taxon>
        <taxon>Burkholderiales</taxon>
        <taxon>Oxalobacteraceae</taxon>
        <taxon>Telluria group</taxon>
        <taxon>Duganella</taxon>
    </lineage>
</organism>
<dbReference type="InterPro" id="IPR029058">
    <property type="entry name" value="AB_hydrolase_fold"/>
</dbReference>
<dbReference type="PANTHER" id="PTHR42972:SF8">
    <property type="entry name" value="POLYHYDROXYBUTYRATE DEPOLYMERASE"/>
    <property type="match status" value="1"/>
</dbReference>
<feature type="signal peptide" evidence="1">
    <location>
        <begin position="1"/>
        <end position="24"/>
    </location>
</feature>
<evidence type="ECO:0000313" key="3">
    <source>
        <dbReference type="Proteomes" id="UP000433309"/>
    </source>
</evidence>
<keyword evidence="3" id="KW-1185">Reference proteome</keyword>
<proteinExistence type="predicted"/>
<protein>
    <submittedName>
        <fullName evidence="2">Poly(3-hydroxybutyrate) depolymerase</fullName>
    </submittedName>
</protein>
<name>A0A6I2L0T0_9BURK</name>
<feature type="chain" id="PRO_5026197300" evidence="1">
    <location>
        <begin position="25"/>
        <end position="360"/>
    </location>
</feature>
<dbReference type="Gene3D" id="3.40.50.1820">
    <property type="entry name" value="alpha/beta hydrolase"/>
    <property type="match status" value="2"/>
</dbReference>
<gene>
    <name evidence="2" type="ORF">GJ699_07835</name>
</gene>
<dbReference type="Proteomes" id="UP000433309">
    <property type="component" value="Unassembled WGS sequence"/>
</dbReference>
<comment type="caution">
    <text evidence="2">The sequence shown here is derived from an EMBL/GenBank/DDBJ whole genome shotgun (WGS) entry which is preliminary data.</text>
</comment>